<feature type="non-terminal residue" evidence="8">
    <location>
        <position position="428"/>
    </location>
</feature>
<dbReference type="InParanoid" id="A0A1D2VN42"/>
<keyword evidence="4" id="KW-0788">Thiol protease</keyword>
<dbReference type="PANTHER" id="PTHR48104">
    <property type="entry name" value="METACASPASE-4"/>
    <property type="match status" value="1"/>
</dbReference>
<evidence type="ECO:0000256" key="6">
    <source>
        <dbReference type="SAM" id="MobiDB-lite"/>
    </source>
</evidence>
<dbReference type="PANTHER" id="PTHR48104:SF30">
    <property type="entry name" value="METACASPASE-1"/>
    <property type="match status" value="1"/>
</dbReference>
<feature type="domain" description="Peptidase C14 caspase" evidence="7">
    <location>
        <begin position="133"/>
        <end position="419"/>
    </location>
</feature>
<protein>
    <recommendedName>
        <fullName evidence="2">Metacaspase-1</fullName>
    </recommendedName>
</protein>
<dbReference type="GO" id="GO:0006915">
    <property type="term" value="P:apoptotic process"/>
    <property type="evidence" value="ECO:0007669"/>
    <property type="project" value="UniProtKB-KW"/>
</dbReference>
<dbReference type="RefSeq" id="XP_020049339.1">
    <property type="nucleotide sequence ID" value="XM_020189688.1"/>
</dbReference>
<dbReference type="Pfam" id="PF00656">
    <property type="entry name" value="Peptidase_C14"/>
    <property type="match status" value="1"/>
</dbReference>
<evidence type="ECO:0000256" key="5">
    <source>
        <dbReference type="ARBA" id="ARBA00023145"/>
    </source>
</evidence>
<name>A0A1D2VN42_9ASCO</name>
<dbReference type="FunCoup" id="A0A1D2VN42">
    <property type="interactions" value="379"/>
</dbReference>
<proteinExistence type="inferred from homology"/>
<evidence type="ECO:0000256" key="3">
    <source>
        <dbReference type="ARBA" id="ARBA00022703"/>
    </source>
</evidence>
<feature type="compositionally biased region" description="Polar residues" evidence="6">
    <location>
        <begin position="53"/>
        <end position="82"/>
    </location>
</feature>
<dbReference type="Gene3D" id="3.40.50.12660">
    <property type="match status" value="1"/>
</dbReference>
<dbReference type="InterPro" id="IPR029030">
    <property type="entry name" value="Caspase-like_dom_sf"/>
</dbReference>
<evidence type="ECO:0000313" key="8">
    <source>
        <dbReference type="EMBL" id="ODV63032.1"/>
    </source>
</evidence>
<organism evidence="8 9">
    <name type="scientific">Ascoidea rubescens DSM 1968</name>
    <dbReference type="NCBI Taxonomy" id="1344418"/>
    <lineage>
        <taxon>Eukaryota</taxon>
        <taxon>Fungi</taxon>
        <taxon>Dikarya</taxon>
        <taxon>Ascomycota</taxon>
        <taxon>Saccharomycotina</taxon>
        <taxon>Saccharomycetes</taxon>
        <taxon>Ascoideaceae</taxon>
        <taxon>Ascoidea</taxon>
    </lineage>
</organism>
<gene>
    <name evidence="8" type="ORF">ASCRUDRAFT_21414</name>
</gene>
<evidence type="ECO:0000256" key="2">
    <source>
        <dbReference type="ARBA" id="ARBA00016994"/>
    </source>
</evidence>
<dbReference type="EMBL" id="KV454476">
    <property type="protein sequence ID" value="ODV63032.1"/>
    <property type="molecule type" value="Genomic_DNA"/>
</dbReference>
<dbReference type="OrthoDB" id="3223806at2759"/>
<dbReference type="Proteomes" id="UP000095038">
    <property type="component" value="Unassembled WGS sequence"/>
</dbReference>
<evidence type="ECO:0000256" key="4">
    <source>
        <dbReference type="ARBA" id="ARBA00022807"/>
    </source>
</evidence>
<dbReference type="SUPFAM" id="SSF52129">
    <property type="entry name" value="Caspase-like"/>
    <property type="match status" value="1"/>
</dbReference>
<dbReference type="GeneID" id="30963324"/>
<keyword evidence="4" id="KW-0645">Protease</keyword>
<keyword evidence="3" id="KW-0053">Apoptosis</keyword>
<sequence length="428" mass="46961">PSPPAPYGYGSYGDSSYGSSQKHSQYSTSSNSYSYSSTTHSYSKNNGKPVTYKTESYSNSAYGGNNRPSYNSNQYDNRSRIGNSSNYNRNNDDDDDNYDFEEATDAHVPTRDVQNFDSRVKNYHYKYSDCSGKKKALLIGINYIGTSAKLNGCINDVKNVKAFLLKNGYSEDDMVILTDDQTNSRAIPTKQNMLDAMGWLVSGASPNDSLFFHFSGHGSQQEDKDGDEDDGFDETIVPLDYEKNGQIVDELIHDTIVKPLPEGCRLTALFDCCHSGSALDLPYTYSTKGLLKEPNILQEAGQGLFTAFQSYMAGDAESAVKSVFGTIQNVMSLKANEGASEKTKKTRTSPADVIMLSGCKDDQTSADASIGGEATGAMSYAFMKVMNTGKKQSYLSLLKNTRQILEGKYSQKPQLSASHPIDVSLQFI</sequence>
<evidence type="ECO:0000313" key="9">
    <source>
        <dbReference type="Proteomes" id="UP000095038"/>
    </source>
</evidence>
<dbReference type="InterPro" id="IPR050452">
    <property type="entry name" value="Metacaspase"/>
</dbReference>
<comment type="similarity">
    <text evidence="1">Belongs to the peptidase C14B family.</text>
</comment>
<evidence type="ECO:0000256" key="1">
    <source>
        <dbReference type="ARBA" id="ARBA00009005"/>
    </source>
</evidence>
<dbReference type="AlphaFoldDB" id="A0A1D2VN42"/>
<dbReference type="InterPro" id="IPR011600">
    <property type="entry name" value="Pept_C14_caspase"/>
</dbReference>
<keyword evidence="4" id="KW-0378">Hydrolase</keyword>
<reference evidence="9" key="1">
    <citation type="submission" date="2016-05" db="EMBL/GenBank/DDBJ databases">
        <title>Comparative genomics of biotechnologically important yeasts.</title>
        <authorList>
            <consortium name="DOE Joint Genome Institute"/>
            <person name="Riley R."/>
            <person name="Haridas S."/>
            <person name="Wolfe K.H."/>
            <person name="Lopes M.R."/>
            <person name="Hittinger C.T."/>
            <person name="Goker M."/>
            <person name="Salamov A."/>
            <person name="Wisecaver J."/>
            <person name="Long T.M."/>
            <person name="Aerts A.L."/>
            <person name="Barry K."/>
            <person name="Choi C."/>
            <person name="Clum A."/>
            <person name="Coughlan A.Y."/>
            <person name="Deshpande S."/>
            <person name="Douglass A.P."/>
            <person name="Hanson S.J."/>
            <person name="Klenk H.-P."/>
            <person name="Labutti K."/>
            <person name="Lapidus A."/>
            <person name="Lindquist E."/>
            <person name="Lipzen A."/>
            <person name="Meier-Kolthoff J.P."/>
            <person name="Ohm R.A."/>
            <person name="Otillar R.P."/>
            <person name="Pangilinan J."/>
            <person name="Peng Y."/>
            <person name="Rokas A."/>
            <person name="Rosa C.A."/>
            <person name="Scheuner C."/>
            <person name="Sibirny A.A."/>
            <person name="Slot J.C."/>
            <person name="Stielow J.B."/>
            <person name="Sun H."/>
            <person name="Kurtzman C.P."/>
            <person name="Blackwell M."/>
            <person name="Grigoriev I.V."/>
            <person name="Jeffries T.W."/>
        </authorList>
    </citation>
    <scope>NUCLEOTIDE SEQUENCE [LARGE SCALE GENOMIC DNA]</scope>
    <source>
        <strain evidence="9">DSM 1968</strain>
    </source>
</reference>
<dbReference type="GO" id="GO:0005737">
    <property type="term" value="C:cytoplasm"/>
    <property type="evidence" value="ECO:0007669"/>
    <property type="project" value="TreeGrafter"/>
</dbReference>
<feature type="compositionally biased region" description="Low complexity" evidence="6">
    <location>
        <begin position="7"/>
        <end position="46"/>
    </location>
</feature>
<keyword evidence="5" id="KW-0865">Zymogen</keyword>
<evidence type="ECO:0000259" key="7">
    <source>
        <dbReference type="Pfam" id="PF00656"/>
    </source>
</evidence>
<keyword evidence="9" id="KW-1185">Reference proteome</keyword>
<feature type="region of interest" description="Disordered" evidence="6">
    <location>
        <begin position="1"/>
        <end position="99"/>
    </location>
</feature>
<dbReference type="GO" id="GO:0006508">
    <property type="term" value="P:proteolysis"/>
    <property type="evidence" value="ECO:0007669"/>
    <property type="project" value="InterPro"/>
</dbReference>
<feature type="non-terminal residue" evidence="8">
    <location>
        <position position="1"/>
    </location>
</feature>
<accession>A0A1D2VN42</accession>
<dbReference type="GO" id="GO:0004197">
    <property type="term" value="F:cysteine-type endopeptidase activity"/>
    <property type="evidence" value="ECO:0007669"/>
    <property type="project" value="InterPro"/>
</dbReference>